<comment type="similarity">
    <text evidence="1">Belongs to the peptidase S51 family.</text>
</comment>
<dbReference type="CDD" id="cd03129">
    <property type="entry name" value="GAT1_Peptidase_E_like"/>
    <property type="match status" value="1"/>
</dbReference>
<dbReference type="Proteomes" id="UP000177080">
    <property type="component" value="Unassembled WGS sequence"/>
</dbReference>
<evidence type="ECO:0000256" key="1">
    <source>
        <dbReference type="ARBA" id="ARBA00006534"/>
    </source>
</evidence>
<accession>A0A1F4ZBZ8</accession>
<dbReference type="AlphaFoldDB" id="A0A1F4ZBZ8"/>
<proteinExistence type="inferred from homology"/>
<dbReference type="STRING" id="1797259.A2989_04040"/>
<sequence length="223" mass="24361">MGILALIGSGEFTPAGNEVDKFLISQTKNPKIAILPTAAGLEPDFQKWINDGIAHFKKLGATATGIHLLNRKDAMNNELSNHLTNFNFFYFSGGDPGHLLDTLKGSPAWKVILNKFKSGATLAAASAGAMVIGNSVWARVYAFDKKGEVLPWEPGLNLVNFGLIPHFNEIPHYFNPEQIELVKKNLPKIGKIIGIDENTAYVKIKKSWRILGAGSIHNARTTL</sequence>
<dbReference type="InterPro" id="IPR005320">
    <property type="entry name" value="Peptidase_S51"/>
</dbReference>
<protein>
    <recommendedName>
        <fullName evidence="7">Peptidase E</fullName>
    </recommendedName>
</protein>
<evidence type="ECO:0008006" key="7">
    <source>
        <dbReference type="Google" id="ProtNLM"/>
    </source>
</evidence>
<dbReference type="Gene3D" id="3.40.50.880">
    <property type="match status" value="1"/>
</dbReference>
<name>A0A1F4ZBZ8_9BACT</name>
<dbReference type="SUPFAM" id="SSF52317">
    <property type="entry name" value="Class I glutamine amidotransferase-like"/>
    <property type="match status" value="1"/>
</dbReference>
<evidence type="ECO:0000313" key="6">
    <source>
        <dbReference type="Proteomes" id="UP000177080"/>
    </source>
</evidence>
<keyword evidence="3" id="KW-0378">Hydrolase</keyword>
<dbReference type="Pfam" id="PF03575">
    <property type="entry name" value="Peptidase_S51"/>
    <property type="match status" value="1"/>
</dbReference>
<dbReference type="PANTHER" id="PTHR20842:SF0">
    <property type="entry name" value="ALPHA-ASPARTYL DIPEPTIDASE"/>
    <property type="match status" value="1"/>
</dbReference>
<dbReference type="GO" id="GO:0006508">
    <property type="term" value="P:proteolysis"/>
    <property type="evidence" value="ECO:0007669"/>
    <property type="project" value="UniProtKB-KW"/>
</dbReference>
<dbReference type="PANTHER" id="PTHR20842">
    <property type="entry name" value="PROTEASE S51 ALPHA-ASPARTYL DIPEPTIDASE"/>
    <property type="match status" value="1"/>
</dbReference>
<evidence type="ECO:0000256" key="2">
    <source>
        <dbReference type="ARBA" id="ARBA00022670"/>
    </source>
</evidence>
<reference evidence="5 6" key="1">
    <citation type="journal article" date="2016" name="Nat. Commun.">
        <title>Thousands of microbial genomes shed light on interconnected biogeochemical processes in an aquifer system.</title>
        <authorList>
            <person name="Anantharaman K."/>
            <person name="Brown C.T."/>
            <person name="Hug L.A."/>
            <person name="Sharon I."/>
            <person name="Castelle C.J."/>
            <person name="Probst A.J."/>
            <person name="Thomas B.C."/>
            <person name="Singh A."/>
            <person name="Wilkins M.J."/>
            <person name="Karaoz U."/>
            <person name="Brodie E.L."/>
            <person name="Williams K.H."/>
            <person name="Hubbard S.S."/>
            <person name="Banfield J.F."/>
        </authorList>
    </citation>
    <scope>NUCLEOTIDE SEQUENCE [LARGE SCALE GENOMIC DNA]</scope>
</reference>
<evidence type="ECO:0000256" key="4">
    <source>
        <dbReference type="ARBA" id="ARBA00022825"/>
    </source>
</evidence>
<gene>
    <name evidence="5" type="ORF">A2989_04040</name>
</gene>
<comment type="caution">
    <text evidence="5">The sequence shown here is derived from an EMBL/GenBank/DDBJ whole genome shotgun (WGS) entry which is preliminary data.</text>
</comment>
<keyword evidence="4" id="KW-0720">Serine protease</keyword>
<dbReference type="EMBL" id="MEXN01000005">
    <property type="protein sequence ID" value="OGD03813.1"/>
    <property type="molecule type" value="Genomic_DNA"/>
</dbReference>
<evidence type="ECO:0000313" key="5">
    <source>
        <dbReference type="EMBL" id="OGD03813.1"/>
    </source>
</evidence>
<dbReference type="InterPro" id="IPR029062">
    <property type="entry name" value="Class_I_gatase-like"/>
</dbReference>
<organism evidence="5 6">
    <name type="scientific">Candidatus Amesbacteria bacterium RIFCSPLOWO2_01_FULL_48_25</name>
    <dbReference type="NCBI Taxonomy" id="1797259"/>
    <lineage>
        <taxon>Bacteria</taxon>
        <taxon>Candidatus Amesiibacteriota</taxon>
    </lineage>
</organism>
<evidence type="ECO:0000256" key="3">
    <source>
        <dbReference type="ARBA" id="ARBA00022801"/>
    </source>
</evidence>
<dbReference type="GO" id="GO:0008236">
    <property type="term" value="F:serine-type peptidase activity"/>
    <property type="evidence" value="ECO:0007669"/>
    <property type="project" value="UniProtKB-KW"/>
</dbReference>
<keyword evidence="2" id="KW-0645">Protease</keyword>